<feature type="domain" description="Phasin" evidence="1">
    <location>
        <begin position="9"/>
        <end position="105"/>
    </location>
</feature>
<evidence type="ECO:0000313" key="2">
    <source>
        <dbReference type="EMBL" id="MBR0561552.1"/>
    </source>
</evidence>
<organism evidence="2">
    <name type="scientific">Coralloluteibacterium stylophorae</name>
    <dbReference type="NCBI Taxonomy" id="1776034"/>
    <lineage>
        <taxon>Bacteria</taxon>
        <taxon>Pseudomonadati</taxon>
        <taxon>Pseudomonadota</taxon>
        <taxon>Gammaproteobacteria</taxon>
        <taxon>Lysobacterales</taxon>
        <taxon>Lysobacteraceae</taxon>
        <taxon>Coralloluteibacterium</taxon>
    </lineage>
</organism>
<name>A0A8J7VR64_9GAMM</name>
<evidence type="ECO:0000313" key="3">
    <source>
        <dbReference type="EMBL" id="MBS7458453.1"/>
    </source>
</evidence>
<keyword evidence="4" id="KW-1185">Reference proteome</keyword>
<dbReference type="Proteomes" id="UP000675747">
    <property type="component" value="Unassembled WGS sequence"/>
</dbReference>
<proteinExistence type="predicted"/>
<dbReference type="EMBL" id="JAGQFT010000013">
    <property type="protein sequence ID" value="MBR0561552.1"/>
    <property type="molecule type" value="Genomic_DNA"/>
</dbReference>
<reference evidence="3 4" key="1">
    <citation type="journal article" date="2021" name="Microbiol. Resour. Announc.">
        <title>Draft Genome Sequence of Coralloluteibacterium stylophorae LMG 29479T.</title>
        <authorList>
            <person name="Karlyshev A.V."/>
            <person name="Kudryashova E.B."/>
            <person name="Ariskina E.V."/>
            <person name="Conroy A.P."/>
            <person name="Abidueva E.Y."/>
        </authorList>
    </citation>
    <scope>NUCLEOTIDE SEQUENCE [LARGE SCALE GENOMIC DNA]</scope>
    <source>
        <strain evidence="3 4">LMG 29479</strain>
    </source>
</reference>
<dbReference type="RefSeq" id="WP_211925518.1">
    <property type="nucleotide sequence ID" value="NZ_JAGQFT020000011.1"/>
</dbReference>
<gene>
    <name evidence="3" type="ORF">KB893_015040</name>
    <name evidence="2" type="ORF">KB893_03290</name>
</gene>
<dbReference type="Pfam" id="PF09361">
    <property type="entry name" value="Phasin_2"/>
    <property type="match status" value="1"/>
</dbReference>
<dbReference type="AlphaFoldDB" id="A0A8J7VR64"/>
<accession>A0A8J7VR64</accession>
<comment type="caution">
    <text evidence="2">The sequence shown here is derived from an EMBL/GenBank/DDBJ whole genome shotgun (WGS) entry which is preliminary data.</text>
</comment>
<evidence type="ECO:0000313" key="4">
    <source>
        <dbReference type="Proteomes" id="UP000675747"/>
    </source>
</evidence>
<dbReference type="EMBL" id="JAGQFT020000011">
    <property type="protein sequence ID" value="MBS7458453.1"/>
    <property type="molecule type" value="Genomic_DNA"/>
</dbReference>
<reference evidence="2" key="2">
    <citation type="submission" date="2021-04" db="EMBL/GenBank/DDBJ databases">
        <authorList>
            <person name="Karlyshev A.V."/>
        </authorList>
    </citation>
    <scope>NUCLEOTIDE SEQUENCE</scope>
    <source>
        <strain evidence="2">LMG 29479</strain>
    </source>
</reference>
<evidence type="ECO:0000259" key="1">
    <source>
        <dbReference type="Pfam" id="PF09361"/>
    </source>
</evidence>
<dbReference type="InterPro" id="IPR018968">
    <property type="entry name" value="Phasin"/>
</dbReference>
<protein>
    <submittedName>
        <fullName evidence="2">Phasin family protein</fullName>
    </submittedName>
</protein>
<sequence length="118" mass="12787">MQSRDDDLRRAARTLAEVVVESSAAAFGGLERLACRQVRMLDARLGDTLAFLDSTPPAGAAEDLQTMWTRGLALARDNLESGLDIGHDAFEEVVRTQQDIGRLVRSGFERAAATAEVV</sequence>